<feature type="domain" description="Type I restriction modification DNA specificity" evidence="4">
    <location>
        <begin position="12"/>
        <end position="129"/>
    </location>
</feature>
<dbReference type="PANTHER" id="PTHR30408">
    <property type="entry name" value="TYPE-1 RESTRICTION ENZYME ECOKI SPECIFICITY PROTEIN"/>
    <property type="match status" value="1"/>
</dbReference>
<gene>
    <name evidence="5" type="ORF">GALL_526250</name>
</gene>
<proteinExistence type="inferred from homology"/>
<dbReference type="InterPro" id="IPR044946">
    <property type="entry name" value="Restrct_endonuc_typeI_TRD_sf"/>
</dbReference>
<accession>A0A1J5PE62</accession>
<comment type="caution">
    <text evidence="5">The sequence shown here is derived from an EMBL/GenBank/DDBJ whole genome shotgun (WGS) entry which is preliminary data.</text>
</comment>
<dbReference type="InterPro" id="IPR000055">
    <property type="entry name" value="Restrct_endonuc_typeI_TRD"/>
</dbReference>
<dbReference type="Gene3D" id="3.90.220.20">
    <property type="entry name" value="DNA methylase specificity domains"/>
    <property type="match status" value="1"/>
</dbReference>
<comment type="similarity">
    <text evidence="1">Belongs to the type-I restriction system S methylase family.</text>
</comment>
<organism evidence="5">
    <name type="scientific">mine drainage metagenome</name>
    <dbReference type="NCBI Taxonomy" id="410659"/>
    <lineage>
        <taxon>unclassified sequences</taxon>
        <taxon>metagenomes</taxon>
        <taxon>ecological metagenomes</taxon>
    </lineage>
</organism>
<evidence type="ECO:0000256" key="2">
    <source>
        <dbReference type="ARBA" id="ARBA00022747"/>
    </source>
</evidence>
<protein>
    <submittedName>
        <fullName evidence="5">EcoKI restriction-modification system protein HsdS</fullName>
    </submittedName>
</protein>
<dbReference type="GO" id="GO:0009307">
    <property type="term" value="P:DNA restriction-modification system"/>
    <property type="evidence" value="ECO:0007669"/>
    <property type="project" value="UniProtKB-KW"/>
</dbReference>
<sequence>MELMNATATESEIEKFKVLKGDVIITKDSEEANDIAVPTFVKEDLENVVCGYHLALIRADETQVLSEFLFRAFQSKEINSYFEVRALGVTRVGLSLDDITSVRIYFPKSLEEQTQIVQHIKTETKTIDTAIAKAEREIELIKEYKEAMISEAVMGERKN</sequence>
<dbReference type="InterPro" id="IPR052021">
    <property type="entry name" value="Type-I_RS_S_subunit"/>
</dbReference>
<dbReference type="PANTHER" id="PTHR30408:SF12">
    <property type="entry name" value="TYPE I RESTRICTION ENZYME MJAVIII SPECIFICITY SUBUNIT"/>
    <property type="match status" value="1"/>
</dbReference>
<dbReference type="SUPFAM" id="SSF116734">
    <property type="entry name" value="DNA methylase specificity domain"/>
    <property type="match status" value="1"/>
</dbReference>
<evidence type="ECO:0000259" key="4">
    <source>
        <dbReference type="Pfam" id="PF01420"/>
    </source>
</evidence>
<evidence type="ECO:0000256" key="1">
    <source>
        <dbReference type="ARBA" id="ARBA00010923"/>
    </source>
</evidence>
<dbReference type="AlphaFoldDB" id="A0A1J5PE62"/>
<keyword evidence="2" id="KW-0680">Restriction system</keyword>
<evidence type="ECO:0000256" key="3">
    <source>
        <dbReference type="ARBA" id="ARBA00023125"/>
    </source>
</evidence>
<evidence type="ECO:0000313" key="5">
    <source>
        <dbReference type="EMBL" id="OIQ65812.1"/>
    </source>
</evidence>
<name>A0A1J5PE62_9ZZZZ</name>
<dbReference type="Pfam" id="PF01420">
    <property type="entry name" value="Methylase_S"/>
    <property type="match status" value="1"/>
</dbReference>
<keyword evidence="3" id="KW-0238">DNA-binding</keyword>
<dbReference type="EMBL" id="MLJW01007040">
    <property type="protein sequence ID" value="OIQ65812.1"/>
    <property type="molecule type" value="Genomic_DNA"/>
</dbReference>
<dbReference type="GO" id="GO:0003677">
    <property type="term" value="F:DNA binding"/>
    <property type="evidence" value="ECO:0007669"/>
    <property type="project" value="UniProtKB-KW"/>
</dbReference>
<reference evidence="5" key="1">
    <citation type="submission" date="2016-10" db="EMBL/GenBank/DDBJ databases">
        <title>Sequence of Gallionella enrichment culture.</title>
        <authorList>
            <person name="Poehlein A."/>
            <person name="Muehling M."/>
            <person name="Daniel R."/>
        </authorList>
    </citation>
    <scope>NUCLEOTIDE SEQUENCE</scope>
</reference>